<name>A0A813P7H0_9BILA</name>
<protein>
    <recommendedName>
        <fullName evidence="5">RRM domain-containing protein</fullName>
    </recommendedName>
</protein>
<dbReference type="SUPFAM" id="SSF54928">
    <property type="entry name" value="RNA-binding domain, RBD"/>
    <property type="match status" value="1"/>
</dbReference>
<dbReference type="EMBL" id="CAJNOH010000012">
    <property type="protein sequence ID" value="CAF0749323.1"/>
    <property type="molecule type" value="Genomic_DNA"/>
</dbReference>
<dbReference type="AlphaFoldDB" id="A0A813P7H0"/>
<dbReference type="Proteomes" id="UP000663870">
    <property type="component" value="Unassembled WGS sequence"/>
</dbReference>
<keyword evidence="1 2" id="KW-0694">RNA-binding</keyword>
<dbReference type="GO" id="GO:0003730">
    <property type="term" value="F:mRNA 3'-UTR binding"/>
    <property type="evidence" value="ECO:0007669"/>
    <property type="project" value="TreeGrafter"/>
</dbReference>
<evidence type="ECO:0000256" key="4">
    <source>
        <dbReference type="SAM" id="MobiDB-lite"/>
    </source>
</evidence>
<sequence length="375" mass="44006">MSSYHRNISSHYLEICIGGVGYQTEPHTLLTYFEQFGTIDHYSFTSPNGGGIVFITYTNPKSVDRCMTSRPHRLDGQHLYVKRAIPYNAEYPREHIDSSRDIMIVIDSINVDELSLKDLREYFSSYGTLYACKYCHEANFDYILVEFADYDQVDRIILDKPHYFNKHELNIMKYIAANKILMSLKYSTKENSSIKQNSIDIDDEYKFLKFELNLKKNDLINEHDLENEAYQLQNHLKQIIEDFNIKRKQLEDDCCEQLRKLNENADKTHQLQQDLEQEYAKLLVEYESLKHENEVLNEQYITAELENFEITSYYEQILLEEKAKTAQYEAEYTEKLRLLYTNDSIPQSSSRPTSITRTSTSLSPPAVPDGDDDDE</sequence>
<evidence type="ECO:0000313" key="7">
    <source>
        <dbReference type="EMBL" id="CAF0933272.1"/>
    </source>
</evidence>
<dbReference type="PROSITE" id="PS50102">
    <property type="entry name" value="RRM"/>
    <property type="match status" value="1"/>
</dbReference>
<keyword evidence="9" id="KW-1185">Reference proteome</keyword>
<dbReference type="PANTHER" id="PTHR48026">
    <property type="entry name" value="HOMOLOGOUS TO DROSOPHILA SQD (SQUID) PROTEIN"/>
    <property type="match status" value="1"/>
</dbReference>
<dbReference type="GO" id="GO:0000398">
    <property type="term" value="P:mRNA splicing, via spliceosome"/>
    <property type="evidence" value="ECO:0007669"/>
    <property type="project" value="TreeGrafter"/>
</dbReference>
<dbReference type="Proteomes" id="UP000663854">
    <property type="component" value="Unassembled WGS sequence"/>
</dbReference>
<reference evidence="6" key="1">
    <citation type="submission" date="2021-02" db="EMBL/GenBank/DDBJ databases">
        <authorList>
            <person name="Nowell W R."/>
        </authorList>
    </citation>
    <scope>NUCLEOTIDE SEQUENCE</scope>
</reference>
<dbReference type="EMBL" id="CAJNOL010000207">
    <property type="protein sequence ID" value="CAF0933272.1"/>
    <property type="molecule type" value="Genomic_DNA"/>
</dbReference>
<feature type="coiled-coil region" evidence="3">
    <location>
        <begin position="233"/>
        <end position="306"/>
    </location>
</feature>
<evidence type="ECO:0000313" key="9">
    <source>
        <dbReference type="Proteomes" id="UP000663870"/>
    </source>
</evidence>
<proteinExistence type="predicted"/>
<gene>
    <name evidence="7" type="ORF">JXQ802_LOCUS10755</name>
    <name evidence="6" type="ORF">PYM288_LOCUS1995</name>
</gene>
<evidence type="ECO:0000256" key="1">
    <source>
        <dbReference type="ARBA" id="ARBA00022884"/>
    </source>
</evidence>
<keyword evidence="3" id="KW-0175">Coiled coil</keyword>
<dbReference type="Gene3D" id="3.30.70.330">
    <property type="match status" value="2"/>
</dbReference>
<evidence type="ECO:0000313" key="6">
    <source>
        <dbReference type="EMBL" id="CAF0749323.1"/>
    </source>
</evidence>
<comment type="caution">
    <text evidence="6">The sequence shown here is derived from an EMBL/GenBank/DDBJ whole genome shotgun (WGS) entry which is preliminary data.</text>
</comment>
<dbReference type="GO" id="GO:0071013">
    <property type="term" value="C:catalytic step 2 spliceosome"/>
    <property type="evidence" value="ECO:0007669"/>
    <property type="project" value="TreeGrafter"/>
</dbReference>
<accession>A0A813P7H0</accession>
<feature type="region of interest" description="Disordered" evidence="4">
    <location>
        <begin position="341"/>
        <end position="375"/>
    </location>
</feature>
<dbReference type="InterPro" id="IPR012677">
    <property type="entry name" value="Nucleotide-bd_a/b_plait_sf"/>
</dbReference>
<feature type="compositionally biased region" description="Low complexity" evidence="4">
    <location>
        <begin position="344"/>
        <end position="364"/>
    </location>
</feature>
<feature type="domain" description="RRM" evidence="5">
    <location>
        <begin position="13"/>
        <end position="86"/>
    </location>
</feature>
<dbReference type="InterPro" id="IPR035979">
    <property type="entry name" value="RBD_domain_sf"/>
</dbReference>
<dbReference type="PANTHER" id="PTHR48026:SF14">
    <property type="entry name" value="HETEROGENEOUS NUCLEAR RIBONUCLEOPROTEIN A1"/>
    <property type="match status" value="1"/>
</dbReference>
<organism evidence="6 8">
    <name type="scientific">Rotaria sordida</name>
    <dbReference type="NCBI Taxonomy" id="392033"/>
    <lineage>
        <taxon>Eukaryota</taxon>
        <taxon>Metazoa</taxon>
        <taxon>Spiralia</taxon>
        <taxon>Gnathifera</taxon>
        <taxon>Rotifera</taxon>
        <taxon>Eurotatoria</taxon>
        <taxon>Bdelloidea</taxon>
        <taxon>Philodinida</taxon>
        <taxon>Philodinidae</taxon>
        <taxon>Rotaria</taxon>
    </lineage>
</organism>
<dbReference type="SMART" id="SM00360">
    <property type="entry name" value="RRM"/>
    <property type="match status" value="2"/>
</dbReference>
<evidence type="ECO:0000259" key="5">
    <source>
        <dbReference type="PROSITE" id="PS50102"/>
    </source>
</evidence>
<dbReference type="InterPro" id="IPR000504">
    <property type="entry name" value="RRM_dom"/>
</dbReference>
<evidence type="ECO:0000256" key="2">
    <source>
        <dbReference type="PROSITE-ProRule" id="PRU00176"/>
    </source>
</evidence>
<evidence type="ECO:0000256" key="3">
    <source>
        <dbReference type="SAM" id="Coils"/>
    </source>
</evidence>
<evidence type="ECO:0000313" key="8">
    <source>
        <dbReference type="Proteomes" id="UP000663854"/>
    </source>
</evidence>